<dbReference type="Gene3D" id="3.40.50.1220">
    <property type="entry name" value="TPP-binding domain"/>
    <property type="match status" value="1"/>
</dbReference>
<comment type="similarity">
    <text evidence="1">Belongs to the sirtuin family. Class I subfamily.</text>
</comment>
<dbReference type="GO" id="GO:0070403">
    <property type="term" value="F:NAD+ binding"/>
    <property type="evidence" value="ECO:0007669"/>
    <property type="project" value="InterPro"/>
</dbReference>
<dbReference type="GO" id="GO:0003714">
    <property type="term" value="F:transcription corepressor activity"/>
    <property type="evidence" value="ECO:0007669"/>
    <property type="project" value="TreeGrafter"/>
</dbReference>
<gene>
    <name evidence="10" type="ORF">QBC38DRAFT_428906</name>
</gene>
<proteinExistence type="inferred from homology"/>
<dbReference type="InterPro" id="IPR003000">
    <property type="entry name" value="Sirtuin"/>
</dbReference>
<evidence type="ECO:0000256" key="6">
    <source>
        <dbReference type="ARBA" id="ARBA00023027"/>
    </source>
</evidence>
<evidence type="ECO:0000256" key="7">
    <source>
        <dbReference type="ARBA" id="ARBA00038170"/>
    </source>
</evidence>
<feature type="active site" description="Proton acceptor" evidence="8">
    <location>
        <position position="126"/>
    </location>
</feature>
<evidence type="ECO:0000256" key="5">
    <source>
        <dbReference type="ARBA" id="ARBA00022833"/>
    </source>
</evidence>
<feature type="binding site" evidence="8">
    <location>
        <position position="169"/>
    </location>
    <ligand>
        <name>Zn(2+)</name>
        <dbReference type="ChEBI" id="CHEBI:29105"/>
    </ligand>
</feature>
<evidence type="ECO:0000256" key="4">
    <source>
        <dbReference type="ARBA" id="ARBA00022723"/>
    </source>
</evidence>
<feature type="binding site" evidence="8">
    <location>
        <position position="164"/>
    </location>
    <ligand>
        <name>Zn(2+)</name>
        <dbReference type="ChEBI" id="CHEBI:29105"/>
    </ligand>
</feature>
<reference evidence="10" key="2">
    <citation type="submission" date="2023-05" db="EMBL/GenBank/DDBJ databases">
        <authorList>
            <consortium name="Lawrence Berkeley National Laboratory"/>
            <person name="Steindorff A."/>
            <person name="Hensen N."/>
            <person name="Bonometti L."/>
            <person name="Westerberg I."/>
            <person name="Brannstrom I.O."/>
            <person name="Guillou S."/>
            <person name="Cros-Aarteil S."/>
            <person name="Calhoun S."/>
            <person name="Haridas S."/>
            <person name="Kuo A."/>
            <person name="Mondo S."/>
            <person name="Pangilinan J."/>
            <person name="Riley R."/>
            <person name="Labutti K."/>
            <person name="Andreopoulos B."/>
            <person name="Lipzen A."/>
            <person name="Chen C."/>
            <person name="Yanf M."/>
            <person name="Daum C."/>
            <person name="Ng V."/>
            <person name="Clum A."/>
            <person name="Ohm R."/>
            <person name="Martin F."/>
            <person name="Silar P."/>
            <person name="Natvig D."/>
            <person name="Lalanne C."/>
            <person name="Gautier V."/>
            <person name="Ament-Velasquez S.L."/>
            <person name="Kruys A."/>
            <person name="Hutchinson M.I."/>
            <person name="Powell A.J."/>
            <person name="Barry K."/>
            <person name="Miller A.N."/>
            <person name="Grigoriev I.V."/>
            <person name="Debuchy R."/>
            <person name="Gladieux P."/>
            <person name="Thoren M.H."/>
            <person name="Johannesson H."/>
        </authorList>
    </citation>
    <scope>NUCLEOTIDE SEQUENCE</scope>
    <source>
        <strain evidence="10">CBS 990.96</strain>
    </source>
</reference>
<comment type="caution">
    <text evidence="10">The sequence shown here is derived from an EMBL/GenBank/DDBJ whole genome shotgun (WGS) entry which is preliminary data.</text>
</comment>
<dbReference type="GO" id="GO:0017136">
    <property type="term" value="F:histone deacetylase activity, NAD-dependent"/>
    <property type="evidence" value="ECO:0007669"/>
    <property type="project" value="TreeGrafter"/>
</dbReference>
<feature type="binding site" evidence="8">
    <location>
        <position position="134"/>
    </location>
    <ligand>
        <name>Zn(2+)</name>
        <dbReference type="ChEBI" id="CHEBI:29105"/>
    </ligand>
</feature>
<keyword evidence="6" id="KW-0520">NAD</keyword>
<dbReference type="Pfam" id="PF02146">
    <property type="entry name" value="SIR2"/>
    <property type="match status" value="1"/>
</dbReference>
<dbReference type="InterPro" id="IPR026590">
    <property type="entry name" value="Ssirtuin_cat_dom"/>
</dbReference>
<accession>A0AAN7BF36</accession>
<organism evidence="10 11">
    <name type="scientific">Podospora fimiseda</name>
    <dbReference type="NCBI Taxonomy" id="252190"/>
    <lineage>
        <taxon>Eukaryota</taxon>
        <taxon>Fungi</taxon>
        <taxon>Dikarya</taxon>
        <taxon>Ascomycota</taxon>
        <taxon>Pezizomycotina</taxon>
        <taxon>Sordariomycetes</taxon>
        <taxon>Sordariomycetidae</taxon>
        <taxon>Sordariales</taxon>
        <taxon>Podosporaceae</taxon>
        <taxon>Podospora</taxon>
    </lineage>
</organism>
<keyword evidence="4 8" id="KW-0479">Metal-binding</keyword>
<dbReference type="Proteomes" id="UP001301958">
    <property type="component" value="Unassembled WGS sequence"/>
</dbReference>
<evidence type="ECO:0000313" key="11">
    <source>
        <dbReference type="Proteomes" id="UP001301958"/>
    </source>
</evidence>
<evidence type="ECO:0000256" key="8">
    <source>
        <dbReference type="PROSITE-ProRule" id="PRU00236"/>
    </source>
</evidence>
<keyword evidence="3" id="KW-0808">Transferase</keyword>
<evidence type="ECO:0000259" key="9">
    <source>
        <dbReference type="PROSITE" id="PS50305"/>
    </source>
</evidence>
<feature type="binding site" evidence="8">
    <location>
        <position position="137"/>
    </location>
    <ligand>
        <name>Zn(2+)</name>
        <dbReference type="ChEBI" id="CHEBI:29105"/>
    </ligand>
</feature>
<protein>
    <recommendedName>
        <fullName evidence="2">protein acetyllysine N-acetyltransferase</fullName>
        <ecNumber evidence="2">2.3.1.286</ecNumber>
    </recommendedName>
</protein>
<dbReference type="EC" id="2.3.1.286" evidence="2"/>
<reference evidence="10" key="1">
    <citation type="journal article" date="2023" name="Mol. Phylogenet. Evol.">
        <title>Genome-scale phylogeny and comparative genomics of the fungal order Sordariales.</title>
        <authorList>
            <person name="Hensen N."/>
            <person name="Bonometti L."/>
            <person name="Westerberg I."/>
            <person name="Brannstrom I.O."/>
            <person name="Guillou S."/>
            <person name="Cros-Aarteil S."/>
            <person name="Calhoun S."/>
            <person name="Haridas S."/>
            <person name="Kuo A."/>
            <person name="Mondo S."/>
            <person name="Pangilinan J."/>
            <person name="Riley R."/>
            <person name="LaButti K."/>
            <person name="Andreopoulos B."/>
            <person name="Lipzen A."/>
            <person name="Chen C."/>
            <person name="Yan M."/>
            <person name="Daum C."/>
            <person name="Ng V."/>
            <person name="Clum A."/>
            <person name="Steindorff A."/>
            <person name="Ohm R.A."/>
            <person name="Martin F."/>
            <person name="Silar P."/>
            <person name="Natvig D.O."/>
            <person name="Lalanne C."/>
            <person name="Gautier V."/>
            <person name="Ament-Velasquez S.L."/>
            <person name="Kruys A."/>
            <person name="Hutchinson M.I."/>
            <person name="Powell A.J."/>
            <person name="Barry K."/>
            <person name="Miller A.N."/>
            <person name="Grigoriev I.V."/>
            <person name="Debuchy R."/>
            <person name="Gladieux P."/>
            <person name="Hiltunen Thoren M."/>
            <person name="Johannesson H."/>
        </authorList>
    </citation>
    <scope>NUCLEOTIDE SEQUENCE</scope>
    <source>
        <strain evidence="10">CBS 990.96</strain>
    </source>
</reference>
<dbReference type="AlphaFoldDB" id="A0AAN7BF36"/>
<dbReference type="PANTHER" id="PTHR11085">
    <property type="entry name" value="NAD-DEPENDENT PROTEIN DEACYLASE SIRTUIN-5, MITOCHONDRIAL-RELATED"/>
    <property type="match status" value="1"/>
</dbReference>
<keyword evidence="11" id="KW-1185">Reference proteome</keyword>
<feature type="domain" description="Deacetylase sirtuin-type" evidence="9">
    <location>
        <begin position="16"/>
        <end position="267"/>
    </location>
</feature>
<dbReference type="GO" id="GO:0000122">
    <property type="term" value="P:negative regulation of transcription by RNA polymerase II"/>
    <property type="evidence" value="ECO:0007669"/>
    <property type="project" value="TreeGrafter"/>
</dbReference>
<dbReference type="FunFam" id="3.40.50.1220:FF:000038">
    <property type="entry name" value="NAD-dependent protein deacetylase sirtuin-6 isoform X2"/>
    <property type="match status" value="1"/>
</dbReference>
<dbReference type="InterPro" id="IPR029035">
    <property type="entry name" value="DHS-like_NAD/FAD-binding_dom"/>
</dbReference>
<evidence type="ECO:0000256" key="2">
    <source>
        <dbReference type="ARBA" id="ARBA00012928"/>
    </source>
</evidence>
<sequence length="393" mass="44356">MANSAPKHAPPELIEPTPLLHKKGQLLSSKILSSKHFIVFTGAGISTSAGIPDFRGPEGVWTLRKQGRQHEAKSKSVETMKAMPTKTHMALVELQNQGILKYLVSQNCDGLHRKSGILPEMISELHGNSNREYCRTCSKEYLRDFRAVAPYTKTVKDHRTGRKCTEPNCNGVLLDSIINFGEYLWEDVLESARSHAKKADLCLVLGSSLTVPPANEIPETVGRKKKGDLVICNLQETPIDFLCGEDMRIWGKTDELMEMVMKELGLEIPEFILKRRLVVKVEGDIEKERLSVRIGGVDVDGRTPATFLQSVKLEGNRRPAKVDPFVIGFRMDNLGEEINKLKLELEFMGHFNEPNLVVEHEVDWESEDTLGREVMYFLDYNPLTGEWKTERGQ</sequence>
<evidence type="ECO:0000256" key="3">
    <source>
        <dbReference type="ARBA" id="ARBA00022679"/>
    </source>
</evidence>
<dbReference type="InterPro" id="IPR050134">
    <property type="entry name" value="NAD-dep_sirtuin_deacylases"/>
</dbReference>
<dbReference type="EMBL" id="MU865536">
    <property type="protein sequence ID" value="KAK4221544.1"/>
    <property type="molecule type" value="Genomic_DNA"/>
</dbReference>
<keyword evidence="5 8" id="KW-0862">Zinc</keyword>
<dbReference type="GO" id="GO:0046872">
    <property type="term" value="F:metal ion binding"/>
    <property type="evidence" value="ECO:0007669"/>
    <property type="project" value="UniProtKB-KW"/>
</dbReference>
<dbReference type="PANTHER" id="PTHR11085:SF12">
    <property type="entry name" value="NAD-DEPENDENT PROTEIN DEACYLASE SIRTUIN-6"/>
    <property type="match status" value="1"/>
</dbReference>
<evidence type="ECO:0000313" key="10">
    <source>
        <dbReference type="EMBL" id="KAK4221544.1"/>
    </source>
</evidence>
<dbReference type="GO" id="GO:0005634">
    <property type="term" value="C:nucleus"/>
    <property type="evidence" value="ECO:0007669"/>
    <property type="project" value="TreeGrafter"/>
</dbReference>
<name>A0AAN7BF36_9PEZI</name>
<comment type="similarity">
    <text evidence="7">Belongs to the sirtuin family. Class IV subfamily.</text>
</comment>
<dbReference type="SUPFAM" id="SSF52467">
    <property type="entry name" value="DHS-like NAD/FAD-binding domain"/>
    <property type="match status" value="1"/>
</dbReference>
<dbReference type="PROSITE" id="PS50305">
    <property type="entry name" value="SIRTUIN"/>
    <property type="match status" value="1"/>
</dbReference>
<evidence type="ECO:0000256" key="1">
    <source>
        <dbReference type="ARBA" id="ARBA00006924"/>
    </source>
</evidence>
<dbReference type="Gene3D" id="2.20.28.200">
    <property type="match status" value="1"/>
</dbReference>